<dbReference type="InterPro" id="IPR012340">
    <property type="entry name" value="NA-bd_OB-fold"/>
</dbReference>
<evidence type="ECO:0000313" key="10">
    <source>
        <dbReference type="EMBL" id="ANF17072.1"/>
    </source>
</evidence>
<dbReference type="Pfam" id="PF01336">
    <property type="entry name" value="tRNA_anti-codon"/>
    <property type="match status" value="1"/>
</dbReference>
<dbReference type="PROSITE" id="PS50862">
    <property type="entry name" value="AA_TRNA_LIGASE_II"/>
    <property type="match status" value="1"/>
</dbReference>
<evidence type="ECO:0000256" key="4">
    <source>
        <dbReference type="ARBA" id="ARBA00022741"/>
    </source>
</evidence>
<dbReference type="AlphaFoldDB" id="A0A172WDQ6"/>
<evidence type="ECO:0000256" key="2">
    <source>
        <dbReference type="ARBA" id="ARBA00022490"/>
    </source>
</evidence>
<keyword evidence="6 8" id="KW-0648">Protein biosynthesis</keyword>
<dbReference type="InterPro" id="IPR047090">
    <property type="entry name" value="AspRS_core"/>
</dbReference>
<dbReference type="PANTHER" id="PTHR22594:SF5">
    <property type="entry name" value="ASPARTATE--TRNA LIGASE, MITOCHONDRIAL"/>
    <property type="match status" value="1"/>
</dbReference>
<name>A0A172WDQ6_BUCSC</name>
<reference evidence="10 11" key="1">
    <citation type="submission" date="2015-04" db="EMBL/GenBank/DDBJ databases">
        <title>Buchnera aphidicola assembly.</title>
        <authorList>
            <person name="Zhang Y."/>
        </authorList>
    </citation>
    <scope>NUCLEOTIDE SEQUENCE [LARGE SCALE GENOMIC DNA]</scope>
    <source>
        <strain evidence="10 11">SC</strain>
    </source>
</reference>
<keyword evidence="3 8" id="KW-0436">Ligase</keyword>
<feature type="binding site" evidence="8">
    <location>
        <begin position="217"/>
        <end position="219"/>
    </location>
    <ligand>
        <name>ATP</name>
        <dbReference type="ChEBI" id="CHEBI:30616"/>
    </ligand>
</feature>
<dbReference type="CDD" id="cd04317">
    <property type="entry name" value="EcAspRS_like_N"/>
    <property type="match status" value="1"/>
</dbReference>
<dbReference type="InterPro" id="IPR045864">
    <property type="entry name" value="aa-tRNA-synth_II/BPL/LPL"/>
</dbReference>
<evidence type="ECO:0000256" key="3">
    <source>
        <dbReference type="ARBA" id="ARBA00022598"/>
    </source>
</evidence>
<keyword evidence="7 8" id="KW-0030">Aminoacyl-tRNA synthetase</keyword>
<dbReference type="RefSeq" id="WP_075474192.1">
    <property type="nucleotide sequence ID" value="NZ_CP011299.1"/>
</dbReference>
<feature type="binding site" evidence="8">
    <location>
        <position position="487"/>
    </location>
    <ligand>
        <name>L-aspartate</name>
        <dbReference type="ChEBI" id="CHEBI:29991"/>
    </ligand>
</feature>
<keyword evidence="5 8" id="KW-0067">ATP-binding</keyword>
<feature type="binding site" evidence="8">
    <location>
        <position position="171"/>
    </location>
    <ligand>
        <name>L-aspartate</name>
        <dbReference type="ChEBI" id="CHEBI:29991"/>
    </ligand>
</feature>
<evidence type="ECO:0000259" key="9">
    <source>
        <dbReference type="PROSITE" id="PS50862"/>
    </source>
</evidence>
<feature type="binding site" evidence="8">
    <location>
        <position position="480"/>
    </location>
    <ligand>
        <name>ATP</name>
        <dbReference type="ChEBI" id="CHEBI:30616"/>
    </ligand>
</feature>
<dbReference type="NCBIfam" id="TIGR00459">
    <property type="entry name" value="aspS_bact"/>
    <property type="match status" value="1"/>
</dbReference>
<accession>A0A172WDQ6</accession>
<dbReference type="GO" id="GO:0003676">
    <property type="term" value="F:nucleic acid binding"/>
    <property type="evidence" value="ECO:0007669"/>
    <property type="project" value="InterPro"/>
</dbReference>
<dbReference type="InterPro" id="IPR004524">
    <property type="entry name" value="Asp-tRNA-ligase_1"/>
</dbReference>
<feature type="binding site" evidence="8">
    <location>
        <position position="446"/>
    </location>
    <ligand>
        <name>L-aspartate</name>
        <dbReference type="ChEBI" id="CHEBI:29991"/>
    </ligand>
</feature>
<comment type="function">
    <text evidence="8">Catalyzes the attachment of L-aspartate to tRNA(Asp) in a two-step reaction: L-aspartate is first activated by ATP to form Asp-AMP and then transferred to the acceptor end of tRNA(Asp).</text>
</comment>
<comment type="similarity">
    <text evidence="1 8">Belongs to the class-II aminoacyl-tRNA synthetase family. Type 1 subfamily.</text>
</comment>
<dbReference type="CDD" id="cd00777">
    <property type="entry name" value="AspRS_core"/>
    <property type="match status" value="1"/>
</dbReference>
<dbReference type="InterPro" id="IPR029351">
    <property type="entry name" value="GAD_dom"/>
</dbReference>
<dbReference type="Pfam" id="PF02938">
    <property type="entry name" value="GAD"/>
    <property type="match status" value="1"/>
</dbReference>
<dbReference type="Gene3D" id="2.40.50.140">
    <property type="entry name" value="Nucleic acid-binding proteins"/>
    <property type="match status" value="1"/>
</dbReference>
<dbReference type="InterPro" id="IPR047089">
    <property type="entry name" value="Asp-tRNA-ligase_1_N"/>
</dbReference>
<dbReference type="PRINTS" id="PR01042">
    <property type="entry name" value="TRNASYNTHASP"/>
</dbReference>
<dbReference type="EMBL" id="CP011299">
    <property type="protein sequence ID" value="ANF17072.1"/>
    <property type="molecule type" value="Genomic_DNA"/>
</dbReference>
<keyword evidence="2 8" id="KW-0963">Cytoplasm</keyword>
<keyword evidence="4 8" id="KW-0547">Nucleotide-binding</keyword>
<organism evidence="10 11">
    <name type="scientific">Buchnera aphidicola subsp. Schlechtendalia chinensis</name>
    <dbReference type="NCBI Taxonomy" id="118110"/>
    <lineage>
        <taxon>Bacteria</taxon>
        <taxon>Pseudomonadati</taxon>
        <taxon>Pseudomonadota</taxon>
        <taxon>Gammaproteobacteria</taxon>
        <taxon>Enterobacterales</taxon>
        <taxon>Erwiniaceae</taxon>
        <taxon>Buchnera</taxon>
    </lineage>
</organism>
<dbReference type="Gene3D" id="3.30.1360.30">
    <property type="entry name" value="GAD-like domain"/>
    <property type="match status" value="1"/>
</dbReference>
<dbReference type="InterPro" id="IPR002312">
    <property type="entry name" value="Asp/Asn-tRNA-synth_IIb"/>
</dbReference>
<dbReference type="InterPro" id="IPR004365">
    <property type="entry name" value="NA-bd_OB_tRNA"/>
</dbReference>
<dbReference type="GO" id="GO:0005737">
    <property type="term" value="C:cytoplasm"/>
    <property type="evidence" value="ECO:0007669"/>
    <property type="project" value="UniProtKB-SubCell"/>
</dbReference>
<dbReference type="InterPro" id="IPR006195">
    <property type="entry name" value="aa-tRNA-synth_II"/>
</dbReference>
<evidence type="ECO:0000256" key="5">
    <source>
        <dbReference type="ARBA" id="ARBA00022840"/>
    </source>
</evidence>
<feature type="binding site" evidence="8">
    <location>
        <begin position="532"/>
        <end position="535"/>
    </location>
    <ligand>
        <name>ATP</name>
        <dbReference type="ChEBI" id="CHEBI:30616"/>
    </ligand>
</feature>
<dbReference type="OrthoDB" id="9762036at2"/>
<dbReference type="PANTHER" id="PTHR22594">
    <property type="entry name" value="ASPARTYL/LYSYL-TRNA SYNTHETASE"/>
    <property type="match status" value="1"/>
</dbReference>
<evidence type="ECO:0000256" key="8">
    <source>
        <dbReference type="HAMAP-Rule" id="MF_00044"/>
    </source>
</evidence>
<dbReference type="Gene3D" id="3.30.930.10">
    <property type="entry name" value="Bira Bifunctional Protein, Domain 2"/>
    <property type="match status" value="1"/>
</dbReference>
<comment type="caution">
    <text evidence="8">Lacks conserved residue(s) required for the propagation of feature annotation.</text>
</comment>
<gene>
    <name evidence="8" type="primary">aspS</name>
    <name evidence="10" type="ORF">XW81_01465</name>
</gene>
<dbReference type="GO" id="GO:0005524">
    <property type="term" value="F:ATP binding"/>
    <property type="evidence" value="ECO:0007669"/>
    <property type="project" value="UniProtKB-UniRule"/>
</dbReference>
<dbReference type="STRING" id="118110.XW81_01465"/>
<feature type="region of interest" description="Aspartate" evidence="8">
    <location>
        <begin position="195"/>
        <end position="198"/>
    </location>
</feature>
<dbReference type="SUPFAM" id="SSF50249">
    <property type="entry name" value="Nucleic acid-binding proteins"/>
    <property type="match status" value="1"/>
</dbReference>
<dbReference type="SUPFAM" id="SSF55261">
    <property type="entry name" value="GAD domain-like"/>
    <property type="match status" value="1"/>
</dbReference>
<feature type="binding site" evidence="8">
    <location>
        <position position="217"/>
    </location>
    <ligand>
        <name>L-aspartate</name>
        <dbReference type="ChEBI" id="CHEBI:29991"/>
    </ligand>
</feature>
<dbReference type="Proteomes" id="UP000077654">
    <property type="component" value="Chromosome"/>
</dbReference>
<comment type="catalytic activity">
    <reaction evidence="8">
        <text>tRNA(Asp) + L-aspartate + ATP = L-aspartyl-tRNA(Asp) + AMP + diphosphate</text>
        <dbReference type="Rhea" id="RHEA:19649"/>
        <dbReference type="Rhea" id="RHEA-COMP:9660"/>
        <dbReference type="Rhea" id="RHEA-COMP:9678"/>
        <dbReference type="ChEBI" id="CHEBI:29991"/>
        <dbReference type="ChEBI" id="CHEBI:30616"/>
        <dbReference type="ChEBI" id="CHEBI:33019"/>
        <dbReference type="ChEBI" id="CHEBI:78442"/>
        <dbReference type="ChEBI" id="CHEBI:78516"/>
        <dbReference type="ChEBI" id="CHEBI:456215"/>
        <dbReference type="EC" id="6.1.1.12"/>
    </reaction>
</comment>
<feature type="domain" description="Aminoacyl-transfer RNA synthetases class-II family profile" evidence="9">
    <location>
        <begin position="140"/>
        <end position="553"/>
    </location>
</feature>
<dbReference type="InterPro" id="IPR004364">
    <property type="entry name" value="Aa-tRNA-synt_II"/>
</dbReference>
<dbReference type="SUPFAM" id="SSF55681">
    <property type="entry name" value="Class II aaRS and biotin synthetases"/>
    <property type="match status" value="1"/>
</dbReference>
<dbReference type="GO" id="GO:0004815">
    <property type="term" value="F:aspartate-tRNA ligase activity"/>
    <property type="evidence" value="ECO:0007669"/>
    <property type="project" value="UniProtKB-UniRule"/>
</dbReference>
<dbReference type="EC" id="6.1.1.12" evidence="8"/>
<evidence type="ECO:0000256" key="7">
    <source>
        <dbReference type="ARBA" id="ARBA00023146"/>
    </source>
</evidence>
<dbReference type="HAMAP" id="MF_00044">
    <property type="entry name" value="Asp_tRNA_synth_type1"/>
    <property type="match status" value="1"/>
</dbReference>
<dbReference type="NCBIfam" id="NF001750">
    <property type="entry name" value="PRK00476.1"/>
    <property type="match status" value="1"/>
</dbReference>
<protein>
    <recommendedName>
        <fullName evidence="8">Aspartate--tRNA ligase</fullName>
        <ecNumber evidence="8">6.1.1.12</ecNumber>
    </recommendedName>
    <alternativeName>
        <fullName evidence="8">Aspartyl-tRNA synthetase</fullName>
        <shortName evidence="8">AspRS</shortName>
    </alternativeName>
</protein>
<evidence type="ECO:0000256" key="6">
    <source>
        <dbReference type="ARBA" id="ARBA00022917"/>
    </source>
</evidence>
<proteinExistence type="inferred from homology"/>
<evidence type="ECO:0000313" key="11">
    <source>
        <dbReference type="Proteomes" id="UP000077654"/>
    </source>
</evidence>
<comment type="subcellular location">
    <subcellularLocation>
        <location evidence="8">Cytoplasm</location>
    </subcellularLocation>
</comment>
<dbReference type="Pfam" id="PF00152">
    <property type="entry name" value="tRNA-synt_2"/>
    <property type="match status" value="1"/>
</dbReference>
<sequence length="582" mass="67576">MRTKYCGELNLSHVNKRVTLCGWVNKCRNLGKIFFLDVRDREGVVQVFFQNRSTNLFQKAIKLRNEYCIQIIGIVKERNKQNKNYNILTGEIEVLALKLTILSTSKPIPLDLNKKNLEELRLKFRYLDLRCPNMTYNVIMRSTITAIIRLFMKKNKFLDVETPLLTRSTPEGARDYVVPSRIHKNKFYALPQSPQLFKQLLMISGIDRYYQIAKCFRDEDLRSDRQPEFTQIDIEASFATGNKIRNITERMIKNLWKKVLKINLQKFPTITFNDAIQKYGTDKPDLRNPIKFTKITDLFQDAKIQTCPKIDSTRKNKVIALCISGGSVLNNKQLKHYEEFVKNYTNQNLFFIKVDNIKKEKVTSPFIHLFNKNFIVKLLERTLSKDGDIIFFVSEAEHVVNEIMSILRTKIGTELHMIDKNSWKPVWIVDFPLFLKNEFNNYVSTHHPFTAPKNKNDLISRKNLENIRGNSYDLVINGYEIGSGSVRIHNEHIQKSVFEILGINKQKQKERFGFFLDALCYGTPPHAGIALGLDRITMLLTNNNNIRDVIAFPKTTTASCLTTEAPNIINNNILDNFTSLQN</sequence>
<feature type="binding site" evidence="8">
    <location>
        <position position="226"/>
    </location>
    <ligand>
        <name>ATP</name>
        <dbReference type="ChEBI" id="CHEBI:30616"/>
    </ligand>
</feature>
<dbReference type="GO" id="GO:0006422">
    <property type="term" value="P:aspartyl-tRNA aminoacylation"/>
    <property type="evidence" value="ECO:0007669"/>
    <property type="project" value="UniProtKB-UniRule"/>
</dbReference>
<keyword evidence="11" id="KW-1185">Reference proteome</keyword>
<dbReference type="InterPro" id="IPR004115">
    <property type="entry name" value="GAD-like_sf"/>
</dbReference>
<evidence type="ECO:0000256" key="1">
    <source>
        <dbReference type="ARBA" id="ARBA00006303"/>
    </source>
</evidence>
<comment type="subunit">
    <text evidence="8">Homodimer.</text>
</comment>
<dbReference type="PATRIC" id="fig|118110.3.peg.295"/>